<feature type="region of interest" description="Disordered" evidence="1">
    <location>
        <begin position="282"/>
        <end position="303"/>
    </location>
</feature>
<accession>A0A1S3HYY7</accession>
<feature type="compositionally biased region" description="Polar residues" evidence="1">
    <location>
        <begin position="126"/>
        <end position="135"/>
    </location>
</feature>
<dbReference type="STRING" id="7574.A0A1S3HYY7"/>
<gene>
    <name evidence="5" type="primary">LOC106159456</name>
</gene>
<reference evidence="5" key="1">
    <citation type="submission" date="2025-08" db="UniProtKB">
        <authorList>
            <consortium name="RefSeq"/>
        </authorList>
    </citation>
    <scope>IDENTIFICATION</scope>
    <source>
        <tissue evidence="5">Gonads</tissue>
    </source>
</reference>
<feature type="compositionally biased region" description="Polar residues" evidence="1">
    <location>
        <begin position="290"/>
        <end position="303"/>
    </location>
</feature>
<feature type="region of interest" description="Disordered" evidence="1">
    <location>
        <begin position="1"/>
        <end position="24"/>
    </location>
</feature>
<proteinExistence type="predicted"/>
<sequence length="641" mass="72297">MMSKSAECSPKLSPKHRNKHHMHHMDVREIRHKLHRLSPNFLRKKYLKDRSEESDTSCHSSPTFQKRNKKSSTTIESESKSQVLPLLIPPLHHDSSGSSQSHEDTVTSLSTIKLKRKGSPKDNMSGDETPNQSPKSLRKYGKKHKDHDHHKHFKLPWKNSKDSREVVSVLATHATGIVAELSLDPPMLATGTFERSASDAYLEDKDGCNGREPVVILNKDGDQSGARQSLDRSKLTLDKDLLEVPTLTQSGNRGVSCSAPATPDLETVKISVRASAPDLMAMKKKKADGSSRSLENGEGSVTESTGSLTYMAVPRMSRRRNQKFHRLFPDIPHNEHALNYYSCALVSDILIPGSLYVSENWVCFHSKLFGQEKQIIVSFSNVSQVTRERTAFIIPNAIGISTVKEKHVFGSLMSRDSTYKFLTYLWKNCKNQQDPAEINETVFADESFENPEEEESSLDITEESDFDLKTCEQCGVSDCGHVKLTETNQSKTIQPVKAETVMEAKSCTYLRSPYKALYSLFQSIWALPRLHFVLVVCSLLALFLLVSGAVLTYKIFRLQAKIEGSRYLWHHQHSDRGSKYFQDAYYLQTEYHAATVDKLHSVLRANVKLLDEMHLSLKSLQDSSGQTCRERVKADNQHGTT</sequence>
<evidence type="ECO:0000313" key="4">
    <source>
        <dbReference type="Proteomes" id="UP000085678"/>
    </source>
</evidence>
<evidence type="ECO:0000256" key="2">
    <source>
        <dbReference type="SAM" id="Phobius"/>
    </source>
</evidence>
<feature type="compositionally biased region" description="Basic residues" evidence="1">
    <location>
        <begin position="136"/>
        <end position="154"/>
    </location>
</feature>
<dbReference type="PANTHER" id="PTHR23319:SF4">
    <property type="entry name" value="GRAM DOMAIN CONTAINING 1B, ISOFORM E"/>
    <property type="match status" value="1"/>
</dbReference>
<evidence type="ECO:0000256" key="1">
    <source>
        <dbReference type="SAM" id="MobiDB-lite"/>
    </source>
</evidence>
<dbReference type="GO" id="GO:0005789">
    <property type="term" value="C:endoplasmic reticulum membrane"/>
    <property type="evidence" value="ECO:0007669"/>
    <property type="project" value="TreeGrafter"/>
</dbReference>
<dbReference type="CDD" id="cd13220">
    <property type="entry name" value="PH-GRAM_GRAMDC"/>
    <property type="match status" value="1"/>
</dbReference>
<dbReference type="Gene3D" id="2.30.29.30">
    <property type="entry name" value="Pleckstrin-homology domain (PH domain)/Phosphotyrosine-binding domain (PTB)"/>
    <property type="match status" value="1"/>
</dbReference>
<name>A0A1S3HYY7_LINAN</name>
<feature type="compositionally biased region" description="Basic and acidic residues" evidence="1">
    <location>
        <begin position="91"/>
        <end position="105"/>
    </location>
</feature>
<dbReference type="InParanoid" id="A0A1S3HYY7"/>
<dbReference type="GO" id="GO:0120015">
    <property type="term" value="F:sterol transfer activity"/>
    <property type="evidence" value="ECO:0007669"/>
    <property type="project" value="TreeGrafter"/>
</dbReference>
<dbReference type="GO" id="GO:0032366">
    <property type="term" value="P:intracellular sterol transport"/>
    <property type="evidence" value="ECO:0007669"/>
    <property type="project" value="TreeGrafter"/>
</dbReference>
<dbReference type="GeneID" id="106159456"/>
<protein>
    <submittedName>
        <fullName evidence="5">GRAM domain-containing protein 2B</fullName>
    </submittedName>
</protein>
<keyword evidence="2" id="KW-0812">Transmembrane</keyword>
<feature type="transmembrane region" description="Helical" evidence="2">
    <location>
        <begin position="530"/>
        <end position="556"/>
    </location>
</feature>
<dbReference type="GO" id="GO:0032934">
    <property type="term" value="F:sterol binding"/>
    <property type="evidence" value="ECO:0007669"/>
    <property type="project" value="TreeGrafter"/>
</dbReference>
<keyword evidence="4" id="KW-1185">Reference proteome</keyword>
<dbReference type="OrthoDB" id="74360at2759"/>
<keyword evidence="2" id="KW-1133">Transmembrane helix</keyword>
<dbReference type="SMART" id="SM00568">
    <property type="entry name" value="GRAM"/>
    <property type="match status" value="1"/>
</dbReference>
<dbReference type="Proteomes" id="UP000085678">
    <property type="component" value="Unplaced"/>
</dbReference>
<dbReference type="InterPro" id="IPR004182">
    <property type="entry name" value="GRAM"/>
</dbReference>
<dbReference type="RefSeq" id="XP_013391237.1">
    <property type="nucleotide sequence ID" value="XM_013535783.1"/>
</dbReference>
<feature type="region of interest" description="Disordered" evidence="1">
    <location>
        <begin position="48"/>
        <end position="154"/>
    </location>
</feature>
<dbReference type="Pfam" id="PF02893">
    <property type="entry name" value="GRAM"/>
    <property type="match status" value="1"/>
</dbReference>
<dbReference type="InterPro" id="IPR051482">
    <property type="entry name" value="Cholesterol_transport"/>
</dbReference>
<feature type="compositionally biased region" description="Basic residues" evidence="1">
    <location>
        <begin position="13"/>
        <end position="23"/>
    </location>
</feature>
<dbReference type="InterPro" id="IPR011993">
    <property type="entry name" value="PH-like_dom_sf"/>
</dbReference>
<evidence type="ECO:0000259" key="3">
    <source>
        <dbReference type="SMART" id="SM00568"/>
    </source>
</evidence>
<organism evidence="4 5">
    <name type="scientific">Lingula anatina</name>
    <name type="common">Brachiopod</name>
    <name type="synonym">Lingula unguis</name>
    <dbReference type="NCBI Taxonomy" id="7574"/>
    <lineage>
        <taxon>Eukaryota</taxon>
        <taxon>Metazoa</taxon>
        <taxon>Spiralia</taxon>
        <taxon>Lophotrochozoa</taxon>
        <taxon>Brachiopoda</taxon>
        <taxon>Linguliformea</taxon>
        <taxon>Lingulata</taxon>
        <taxon>Lingulida</taxon>
        <taxon>Linguloidea</taxon>
        <taxon>Lingulidae</taxon>
        <taxon>Lingula</taxon>
    </lineage>
</organism>
<dbReference type="GO" id="GO:0140268">
    <property type="term" value="C:endoplasmic reticulum-plasma membrane contact site"/>
    <property type="evidence" value="ECO:0007669"/>
    <property type="project" value="TreeGrafter"/>
</dbReference>
<keyword evidence="2" id="KW-0472">Membrane</keyword>
<dbReference type="AlphaFoldDB" id="A0A1S3HYY7"/>
<evidence type="ECO:0000313" key="5">
    <source>
        <dbReference type="RefSeq" id="XP_013391237.1"/>
    </source>
</evidence>
<dbReference type="GO" id="GO:0005886">
    <property type="term" value="C:plasma membrane"/>
    <property type="evidence" value="ECO:0007669"/>
    <property type="project" value="TreeGrafter"/>
</dbReference>
<dbReference type="KEGG" id="lak:106159456"/>
<feature type="domain" description="GRAM" evidence="3">
    <location>
        <begin position="322"/>
        <end position="389"/>
    </location>
</feature>
<dbReference type="PANTHER" id="PTHR23319">
    <property type="entry name" value="GRAM DOMAIN CONTAINING 1B, ISOFORM E"/>
    <property type="match status" value="1"/>
</dbReference>